<reference evidence="7 8" key="1">
    <citation type="submission" date="2024-01" db="EMBL/GenBank/DDBJ databases">
        <title>The genome of the rayed Mediterranean limpet Patella caerulea (Linnaeus, 1758).</title>
        <authorList>
            <person name="Anh-Thu Weber A."/>
            <person name="Halstead-Nussloch G."/>
        </authorList>
    </citation>
    <scope>NUCLEOTIDE SEQUENCE [LARGE SCALE GENOMIC DNA]</scope>
    <source>
        <strain evidence="7">AATW-2023a</strain>
        <tissue evidence="7">Whole specimen</tissue>
    </source>
</reference>
<accession>A0AAN8JES4</accession>
<keyword evidence="8" id="KW-1185">Reference proteome</keyword>
<dbReference type="Pfam" id="PF22774">
    <property type="entry name" value="DNAJC11_beta-barrel"/>
    <property type="match status" value="1"/>
</dbReference>
<dbReference type="InterPro" id="IPR001623">
    <property type="entry name" value="DnaJ_domain"/>
</dbReference>
<evidence type="ECO:0000313" key="8">
    <source>
        <dbReference type="Proteomes" id="UP001347796"/>
    </source>
</evidence>
<dbReference type="Gene3D" id="1.10.287.110">
    <property type="entry name" value="DnaJ domain"/>
    <property type="match status" value="1"/>
</dbReference>
<evidence type="ECO:0000256" key="5">
    <source>
        <dbReference type="SAM" id="Phobius"/>
    </source>
</evidence>
<feature type="transmembrane region" description="Helical" evidence="5">
    <location>
        <begin position="383"/>
        <end position="401"/>
    </location>
</feature>
<evidence type="ECO:0000256" key="1">
    <source>
        <dbReference type="ARBA" id="ARBA00004370"/>
    </source>
</evidence>
<dbReference type="PROSITE" id="PS50076">
    <property type="entry name" value="DNAJ_2"/>
    <property type="match status" value="1"/>
</dbReference>
<dbReference type="GO" id="GO:0005739">
    <property type="term" value="C:mitochondrion"/>
    <property type="evidence" value="ECO:0007669"/>
    <property type="project" value="GOC"/>
</dbReference>
<evidence type="ECO:0000313" key="7">
    <source>
        <dbReference type="EMBL" id="KAK6175570.1"/>
    </source>
</evidence>
<feature type="transmembrane region" description="Helical" evidence="5">
    <location>
        <begin position="344"/>
        <end position="363"/>
    </location>
</feature>
<name>A0AAN8JES4_PATCE</name>
<dbReference type="PROSITE" id="PS00636">
    <property type="entry name" value="DNAJ_1"/>
    <property type="match status" value="1"/>
</dbReference>
<keyword evidence="4" id="KW-0175">Coiled coil</keyword>
<dbReference type="PRINTS" id="PR00625">
    <property type="entry name" value="JDOMAIN"/>
</dbReference>
<dbReference type="CDD" id="cd06257">
    <property type="entry name" value="DnaJ"/>
    <property type="match status" value="1"/>
</dbReference>
<dbReference type="InterPro" id="IPR018253">
    <property type="entry name" value="DnaJ_domain_CS"/>
</dbReference>
<dbReference type="Proteomes" id="UP001347796">
    <property type="component" value="Unassembled WGS sequence"/>
</dbReference>
<keyword evidence="5" id="KW-1133">Transmembrane helix</keyword>
<dbReference type="InterPro" id="IPR055225">
    <property type="entry name" value="DNAJC11-like_beta-barrel"/>
</dbReference>
<dbReference type="InterPro" id="IPR036869">
    <property type="entry name" value="J_dom_sf"/>
</dbReference>
<dbReference type="GO" id="GO:0016020">
    <property type="term" value="C:membrane"/>
    <property type="evidence" value="ECO:0007669"/>
    <property type="project" value="UniProtKB-SubCell"/>
</dbReference>
<dbReference type="AlphaFoldDB" id="A0AAN8JES4"/>
<dbReference type="GO" id="GO:0042407">
    <property type="term" value="P:cristae formation"/>
    <property type="evidence" value="ECO:0007669"/>
    <property type="project" value="TreeGrafter"/>
</dbReference>
<comment type="subcellular location">
    <subcellularLocation>
        <location evidence="1">Membrane</location>
    </subcellularLocation>
</comment>
<evidence type="ECO:0000256" key="3">
    <source>
        <dbReference type="ARBA" id="ARBA00023186"/>
    </source>
</evidence>
<dbReference type="Pfam" id="PF11875">
    <property type="entry name" value="DnaJ-like_C11_C"/>
    <property type="match status" value="1"/>
</dbReference>
<dbReference type="SUPFAM" id="SSF46565">
    <property type="entry name" value="Chaperone J-domain"/>
    <property type="match status" value="1"/>
</dbReference>
<evidence type="ECO:0000256" key="4">
    <source>
        <dbReference type="SAM" id="Coils"/>
    </source>
</evidence>
<protein>
    <recommendedName>
        <fullName evidence="6">J domain-containing protein</fullName>
    </recommendedName>
</protein>
<organism evidence="7 8">
    <name type="scientific">Patella caerulea</name>
    <name type="common">Rayed Mediterranean limpet</name>
    <dbReference type="NCBI Taxonomy" id="87958"/>
    <lineage>
        <taxon>Eukaryota</taxon>
        <taxon>Metazoa</taxon>
        <taxon>Spiralia</taxon>
        <taxon>Lophotrochozoa</taxon>
        <taxon>Mollusca</taxon>
        <taxon>Gastropoda</taxon>
        <taxon>Patellogastropoda</taxon>
        <taxon>Patelloidea</taxon>
        <taxon>Patellidae</taxon>
        <taxon>Patella</taxon>
    </lineage>
</organism>
<feature type="domain" description="J" evidence="6">
    <location>
        <begin position="16"/>
        <end position="84"/>
    </location>
</feature>
<dbReference type="EMBL" id="JAZGQO010000010">
    <property type="protein sequence ID" value="KAK6175570.1"/>
    <property type="molecule type" value="Genomic_DNA"/>
</dbReference>
<comment type="caution">
    <text evidence="7">The sequence shown here is derived from an EMBL/GenBank/DDBJ whole genome shotgun (WGS) entry which is preliminary data.</text>
</comment>
<evidence type="ECO:0000259" key="6">
    <source>
        <dbReference type="PROSITE" id="PS50076"/>
    </source>
</evidence>
<dbReference type="Pfam" id="PF00226">
    <property type="entry name" value="DnaJ"/>
    <property type="match status" value="1"/>
</dbReference>
<dbReference type="PANTHER" id="PTHR44157">
    <property type="entry name" value="DNAJ HOMOLOG SUBFAMILY C MEMBER 11"/>
    <property type="match status" value="1"/>
</dbReference>
<feature type="coiled-coil region" evidence="4">
    <location>
        <begin position="411"/>
        <end position="446"/>
    </location>
</feature>
<sequence length="566" mass="63801">MAAPREEDEEQFLTTDFYSLLNVGREASTDEINNAFRQLSKIYHPDKHFSPNKKKMAEVMFTKIKRAHEVLNDKHKRTIYDIYGESGLETEGLEVISRTKSPAEIIAEYERLQREREERRLQQRTNPKGTVSIGLNATDLFDRYGAEPDADYESDVNIEISSMSIFQSVECPLTVKDTILIGGSLMTQNGNGDGTFVTTWRRLTSHKGWAEVEIAAGSNMNGSIKGFRQLSKRCYGTVVGSLQSTRRGIRPSIVSMLAYQFDRGLQGRMTFNASTPSSVTSVLSYDNERNRAVLTIQLGVPNTFISASYCRKFLEDDAKLRAAVKFGTLGIIGEYGFEKKITQFSILGATMVVGLPVGVMLRIKLLRGNQTFNFPIYLSESLSPSAVFYGTVVPAVVYFVVKKLIVNPFLKQQKESEIERKRNEHAEKLLQRKREAQSAVELMSETVERIIDTEEKRNGLLIVKGLYGKLVEDTSEANDDGCIDVTIPLQAAVKDSKLILPDNSTKSCVPGFYDPCIGEEKSLYIRYKFRNRIHQVTLLDNEPIRLPQQKHLVKGELPSTSMSYRS</sequence>
<evidence type="ECO:0000256" key="2">
    <source>
        <dbReference type="ARBA" id="ARBA00023136"/>
    </source>
</evidence>
<dbReference type="InterPro" id="IPR024586">
    <property type="entry name" value="DnaJ-like_C11_C"/>
</dbReference>
<dbReference type="InterPro" id="IPR052243">
    <property type="entry name" value="Mito_inner_membrane_organizer"/>
</dbReference>
<proteinExistence type="predicted"/>
<keyword evidence="3" id="KW-0143">Chaperone</keyword>
<dbReference type="PANTHER" id="PTHR44157:SF1">
    <property type="entry name" value="DNAJ HOMOLOG SUBFAMILY C MEMBER 11"/>
    <property type="match status" value="1"/>
</dbReference>
<keyword evidence="5" id="KW-0812">Transmembrane</keyword>
<dbReference type="SMART" id="SM00271">
    <property type="entry name" value="DnaJ"/>
    <property type="match status" value="1"/>
</dbReference>
<keyword evidence="2 5" id="KW-0472">Membrane</keyword>
<gene>
    <name evidence="7" type="ORF">SNE40_014004</name>
</gene>